<dbReference type="FunFam" id="1.10.472.130:FF:000001">
    <property type="entry name" value="Dynein, axonemal, heavy chain 9"/>
    <property type="match status" value="1"/>
</dbReference>
<dbReference type="FunFam" id="3.40.50.300:FF:000411">
    <property type="entry name" value="dynein heavy chain 17, axonemal"/>
    <property type="match status" value="1"/>
</dbReference>
<evidence type="ECO:0000256" key="9">
    <source>
        <dbReference type="ARBA" id="ARBA00023054"/>
    </source>
</evidence>
<dbReference type="InterPro" id="IPR013602">
    <property type="entry name" value="Dynein_heavy_linker"/>
</dbReference>
<keyword evidence="4" id="KW-0493">Microtubule</keyword>
<dbReference type="GO" id="GO:0051959">
    <property type="term" value="F:dynein light intermediate chain binding"/>
    <property type="evidence" value="ECO:0007669"/>
    <property type="project" value="InterPro"/>
</dbReference>
<dbReference type="Proteomes" id="UP001283361">
    <property type="component" value="Unassembled WGS sequence"/>
</dbReference>
<dbReference type="Pfam" id="PF17857">
    <property type="entry name" value="AAA_lid_1"/>
    <property type="match status" value="1"/>
</dbReference>
<dbReference type="InterPro" id="IPR041589">
    <property type="entry name" value="DNAH3_AAA_lid_1"/>
</dbReference>
<keyword evidence="8" id="KW-0243">Dynein</keyword>
<dbReference type="Pfam" id="PF17852">
    <property type="entry name" value="Dynein_AAA_lid"/>
    <property type="match status" value="1"/>
</dbReference>
<keyword evidence="6" id="KW-0547">Nucleotide-binding</keyword>
<dbReference type="InterPro" id="IPR043160">
    <property type="entry name" value="Dynein_C_barrel"/>
</dbReference>
<dbReference type="InterPro" id="IPR024743">
    <property type="entry name" value="Dynein_HC_stalk"/>
</dbReference>
<dbReference type="InterPro" id="IPR042228">
    <property type="entry name" value="Dynein_linker_3"/>
</dbReference>
<evidence type="ECO:0000256" key="12">
    <source>
        <dbReference type="ARBA" id="ARBA00023212"/>
    </source>
</evidence>
<dbReference type="Pfam" id="PF12775">
    <property type="entry name" value="AAA_7"/>
    <property type="match status" value="1"/>
</dbReference>
<dbReference type="Gene3D" id="1.20.1270.280">
    <property type="match status" value="1"/>
</dbReference>
<reference evidence="16" key="1">
    <citation type="journal article" date="2023" name="G3 (Bethesda)">
        <title>A reference genome for the long-term kleptoplast-retaining sea slug Elysia crispata morphotype clarki.</title>
        <authorList>
            <person name="Eastman K.E."/>
            <person name="Pendleton A.L."/>
            <person name="Shaikh M.A."/>
            <person name="Suttiyut T."/>
            <person name="Ogas R."/>
            <person name="Tomko P."/>
            <person name="Gavelis G."/>
            <person name="Widhalm J.R."/>
            <person name="Wisecaver J.H."/>
        </authorList>
    </citation>
    <scope>NUCLEOTIDE SEQUENCE</scope>
    <source>
        <strain evidence="16">ECLA1</strain>
    </source>
</reference>
<evidence type="ECO:0000256" key="4">
    <source>
        <dbReference type="ARBA" id="ARBA00022701"/>
    </source>
</evidence>
<dbReference type="GO" id="GO:0005524">
    <property type="term" value="F:ATP binding"/>
    <property type="evidence" value="ECO:0007669"/>
    <property type="project" value="UniProtKB-KW"/>
</dbReference>
<feature type="coiled-coil region" evidence="14">
    <location>
        <begin position="735"/>
        <end position="794"/>
    </location>
</feature>
<gene>
    <name evidence="16" type="ORF">RRG08_010688</name>
</gene>
<dbReference type="Pfam" id="PF08385">
    <property type="entry name" value="DHC_N1"/>
    <property type="match status" value="1"/>
</dbReference>
<dbReference type="Pfam" id="PF08393">
    <property type="entry name" value="DHC_N2"/>
    <property type="match status" value="1"/>
</dbReference>
<dbReference type="Gene3D" id="6.10.140.1060">
    <property type="match status" value="1"/>
</dbReference>
<evidence type="ECO:0000256" key="7">
    <source>
        <dbReference type="ARBA" id="ARBA00022840"/>
    </source>
</evidence>
<dbReference type="InterPro" id="IPR003593">
    <property type="entry name" value="AAA+_ATPase"/>
</dbReference>
<dbReference type="GO" id="GO:0030286">
    <property type="term" value="C:dynein complex"/>
    <property type="evidence" value="ECO:0007669"/>
    <property type="project" value="UniProtKB-KW"/>
</dbReference>
<dbReference type="Gene3D" id="3.20.180.20">
    <property type="entry name" value="Dynein heavy chain, N-terminal domain 2"/>
    <property type="match status" value="1"/>
</dbReference>
<dbReference type="Gene3D" id="1.10.287.2620">
    <property type="match status" value="1"/>
</dbReference>
<keyword evidence="7" id="KW-0067">ATP-binding</keyword>
<dbReference type="FunFam" id="1.20.140.100:FF:000007">
    <property type="entry name" value="Dynein axonemal heavy chain 9"/>
    <property type="match status" value="1"/>
</dbReference>
<dbReference type="Gene3D" id="1.10.472.130">
    <property type="match status" value="1"/>
</dbReference>
<feature type="domain" description="AAA+ ATPase" evidence="15">
    <location>
        <begin position="2448"/>
        <end position="2593"/>
    </location>
</feature>
<dbReference type="SMART" id="SM00382">
    <property type="entry name" value="AAA"/>
    <property type="match status" value="2"/>
</dbReference>
<dbReference type="FunFam" id="3.40.50.300:FF:002141">
    <property type="entry name" value="Dynein heavy chain"/>
    <property type="match status" value="1"/>
</dbReference>
<evidence type="ECO:0000313" key="17">
    <source>
        <dbReference type="Proteomes" id="UP001283361"/>
    </source>
</evidence>
<evidence type="ECO:0000256" key="14">
    <source>
        <dbReference type="SAM" id="Coils"/>
    </source>
</evidence>
<protein>
    <recommendedName>
        <fullName evidence="15">AAA+ ATPase domain-containing protein</fullName>
    </recommendedName>
</protein>
<keyword evidence="5" id="KW-0677">Repeat</keyword>
<organism evidence="16 17">
    <name type="scientific">Elysia crispata</name>
    <name type="common">lettuce slug</name>
    <dbReference type="NCBI Taxonomy" id="231223"/>
    <lineage>
        <taxon>Eukaryota</taxon>
        <taxon>Metazoa</taxon>
        <taxon>Spiralia</taxon>
        <taxon>Lophotrochozoa</taxon>
        <taxon>Mollusca</taxon>
        <taxon>Gastropoda</taxon>
        <taxon>Heterobranchia</taxon>
        <taxon>Euthyneura</taxon>
        <taxon>Panpulmonata</taxon>
        <taxon>Sacoglossa</taxon>
        <taxon>Placobranchoidea</taxon>
        <taxon>Plakobranchidae</taxon>
        <taxon>Elysia</taxon>
    </lineage>
</organism>
<dbReference type="FunFam" id="1.10.287.2620:FF:000004">
    <property type="entry name" value="Dynein axonemal heavy chain 17"/>
    <property type="match status" value="1"/>
</dbReference>
<dbReference type="EMBL" id="JAWDGP010004964">
    <property type="protein sequence ID" value="KAK3760717.1"/>
    <property type="molecule type" value="Genomic_DNA"/>
</dbReference>
<dbReference type="Gene3D" id="1.20.920.20">
    <property type="match status" value="1"/>
</dbReference>
<dbReference type="InterPro" id="IPR035699">
    <property type="entry name" value="AAA_6"/>
</dbReference>
<dbReference type="FunFam" id="1.10.8.710:FF:000002">
    <property type="entry name" value="dynein heavy chain 17, axonemal"/>
    <property type="match status" value="1"/>
</dbReference>
<dbReference type="Gene3D" id="1.20.140.100">
    <property type="entry name" value="Dynein heavy chain, N-terminal domain 2"/>
    <property type="match status" value="1"/>
</dbReference>
<dbReference type="PANTHER" id="PTHR45703">
    <property type="entry name" value="DYNEIN HEAVY CHAIN"/>
    <property type="match status" value="1"/>
</dbReference>
<keyword evidence="11" id="KW-0505">Motor protein</keyword>
<keyword evidence="17" id="KW-1185">Reference proteome</keyword>
<sequence length="4465" mass="512756">MASELEIGDSRVEFMADYVLKTLKIKPDKWTKMYSLDENKQIFMDYFEKPELTTLVIIATTAGGLVVQYEWPTNPKAKACYFVRRSKEGIQKDTVLRNALLYGDLSTSPLDQLSAFVDEVLVPLLSNDRNHDKWPKVVSQDVTRHVHNLKSNVYVVSGQAKGKTLLPLPVGADRVEEAGDGEKETYDRSLVHAIESVIIEWTHQIRDVLKRDSVQPLLEGLNPSPFVEIKFWENKATNLECIYEQLRDPKVRKMAELLERANSSYFPSFKNIFRDVVAALTEAQDINMHLKPLRHMLEDLEQAEFDESGKLMAPMMHTVCLIWSNSEYYNTPARIIVLLQEICNMIIEMARNFLAPDELFKGEVEEVIGKVQKSSEVLATFRNTYNDHKEKLTSYFKDGATPREWEFSSDLVFSRYEKFTERVQTVKELMETALEFYKLEKIELGGIQGKQLSDKVAGIFTEFNEQYKIFSERSYDCLDTSSDEFVVDYHNFLEKIADFDRRLATIICMGFDDCSGLESMYKLIDIMGSLLERPLIKKDFDEKYSVVMERMHEMLDEAKVLYDKQSQLKADTGKAPIHKNMPNMTGSLRWSKELADRITVPMSTYKRMEHPLMDSERAKLVFTKYEEMMTLLGHWEQDVYSDWTKGVDEACSFNLKQPLLTRNEETNLIAVNFDPQLVAVLREVKYLEIREKEEIPNSASTMYSKNDTFRKFVANLDLTVQWYNKIRKTVLEVEYPLIEGQLAEIDQQLEQAEKTLNWENDGVWEYIEKTREQVHDLEMRVQKSKDNVEEIKRIMTTWSKVPLFERKEDKHDTLLMLDDREDRINKRYNEIKTAGDSIHALVKTNLELFKADSSTDIWKAYVDYIDEMVVDGFFNTIRCSLQYMLHNTDPKQNPGPLHEAKLELQVPEMVFLPSLDFGVADGFYDEIDGLVGDVYKQSSLIPRLAAHSGQQHYQPDLEDMEELSEMRQDLMDRVQNIMNKACEYRNSFDNYAYLWVDDRNEFMRQFLLYNHVLTTEEIEAHADEGVPENPPTLAQFKDQIDTYEKIYEDAVQIQDTELFEMWFRVDAKPFKLSLLNIIKRWSFMFKQHLIDHVTNSLNNLTDFIKTTDSGLQKEVEEGDYNGLVEVMGHLFAVRERQQTTDEMFEPLKQTIELLKTYDQEMPDEVHVQLQELPEQWNNTKKIAITVKQQVAPLQANEVTNIRKKSAFFDTNQHKFREKFRTIPPFRYECDRPYDHLDKYNDEIKQMESEMSMLMESAGLFEVNIPDFKQLKQCRKEIKLLKTLWDYIIIVRSSIDDWKTTPWKDINVEQMDLDCKKFAKDIRALDKEMRAWDAYIGLENVVKNMLTSLRAVSELQNPAIRDRHWQQLMTATKVKFVMDENTTLADLLNLNLHNYEDEVRNIVDKAVKEMSMEKVLKELDSTWSTMEFEHDKHPRTGITLLKTSEELIETLEDNQVQLQNMMTSKYIAHFLTEVSMWQKKLSTADQVISIYMEVQRTWSHLESIFIGSEDIRKQLPEDSKRFDGIDTDFKELVSQVEKTTNVVDSTNQPNLYEKLETLQGQLSLCEKALAEYLETKRLAFPRFYFVSSADLLDILSNGNDPVIVARHLTKLFDSMAKLKFEMDKDNNPVKTGLGMYSKDGEYVDLNKACDLNGQVETWLNRLLDSMRDTVRHEMTEAVAGYEEKPRDQWLFDYPAQVALCGTQIWWTTEVNIAFGRLEEGYENALKDYNKKQISQLNALITMLLGDLSSGDRQKIMTICTIDVHARDVVAKMITQKVDSSQAFLWLSQLRHRWDDNERDCFANICDAQFRYSHEYLGNTPRLVITPLTDRCYITLTQSLHLIMSGAPAGPAGTGKTETTKDLGRALGIMVYVFNCSEQMDYKSIGNIYKGLAQSGSWGCFDEFNRIAVEVLSVVAVQVKTIQDAIKDKKKRFNFLGEEISLIPSVGIFITMNPGYAGRTELPENLKALFRPCAMVVPDFELICEIMLVAEGFLDARLLARKFITLYSLCKELLSKQDHYDWGLRAIKSVLVVAGALKRSDRGRPEDQVLMRALRDFNIPKIVADDMPVFMGLIGDLFPALDVPRKRNMDLEKQIRQATLDQKLQPEENFILKIVQLEELFEVRHSVFLLGNAGTGKSKVWNTLQRTYKNMNRKPTAIDLDPKAVTNDELFGVINPATREWKDGLFSVIMRDLANMSGDGPKWIVLDGDIDPMWIESLNTVMDDNKVLTLASNERIPLTPSMRLLFEISHLRTATPATVSRAGILFVNPQDLGWNPYVQSWIDTREVQSERANLTILFDKYVPACLEQLRGRFKKITPIAEISHVQMLCYLLEVSLTPENTPPDCPKELYELYFVFACVWAFGGAMFQDQLVDHRVEFTKWWVTDFKTIKFPSAGTVFDYYIDPETKKFEHWTKKVPKFEYDQDIPLQATLVHTAETIRIKYFLDMLVEKRRPVMLVGNAGTGKTVLMQDKLNNLSEDFMVTNVPFNFYTTSEMLQRVLEKPLEKKAGRNFGPPGNRRLVYFVDDMNMPEVDKYYTVQPHTLIRQHIDHGHWYDRSKLTLKEIHNTQYVSCMNPTAGSFTIDSRLQRHFCVFALSFPNQEALFTIYTNILSQHLAQCGFAGPVQKFTANLVNGALAMQAKISTTFLPTAIKFHYIFNLRDMSNIFQGILFAQAECCKSPPELVRLWLHEAERVYRDKLVDEKDLETYDKLKKDIVKKSFEDLPEDIVFKQPLIYSHFASGIGDPKYLPVNSWEEVNKILVEALDNYNELNAAMNLVLFEDAMSHVCRINRILESPRGNALLIGVGGSGKQSLSRLAASISGLEVFQITLRKGYAIPDLKLDLASLYRKAGMKGIGIMFLMTDAQVAEESFLVLINDLLASGEIPDLFADDEVEEIIGGVRNEVKGLGMEDSRENCWRFFIDRVRKVLKVVLCFSPVGSTLRVRSRKFPAVTNCSAIDWFHEWPEEALKSVSARFLEDVDLLSPDMRESISHFMSFVHKSVNEVSQQFLANERRYNYTTPKSFLEQIVLYQNLLAKKNQELQASIVRLENGLEKLRSTASQVDDLKAKLASQEVELAIKNEDANKLIQIVGAETEKVTKEKAIADEEEKKVTAINQEVEIKARECEADLAKAEPALEAAKEALNTLNKTNLTELKSFGSPPPAVTNVTAAVMCLLAPGGKVPKDKSWKSCKSSIMAKVDSFLDNLVNYDKDNIHENCLKAVQPYLNDPEFEPDFIRGKSFAAAGLCSWAVNIVKYYEVYCTVEPKRIALAQANAEAQAARDKLRAIKNKVAELEETQARCQAEFEAATAEKIRCQTEAETTAKTIELANRLVGGLASENVRWAESIAQFRENEKTLPGDVLMITAFVSYVGSFTKTYRTDLLDNQWLPYLKGLKFPIPVSEGLDPLTMLIDDALVASWNNEGLPGDRMSTENATILTNCERWPLMIDPQLQGIKWIRTKYGADLKVIRLGVKGYLEAIERAVQAGDVVLFENIEETVDPVLDPLLGRNTIKKGRYIKMGDKEVEYHKDFRLILQTKLANPHYKPEMQAQTTLINFTVTRDGLEDQLLGDVVSKERPDLEKLKSDLTRQQNEFKITLKGLEDNLLARLSAAEGNFLGDYALVENLETTKRTAAEIEVKAAEAKVTEVEINNARENYRPAAARASLLYFIMNDLHKINPMYQFSLKAFSVVFDKAIDRAEPADDLKQRVINLIDCITFSVYNYTSRGLFEKDKLIFSTQMTFLILLMSNQLNPVELDFLLRFPFVPNLTTPVDFLNNNSWGGIKALAGMEEFRNLDRDIEGSAKRWKKFVESECPEKEKFPQEWKNKTSLQKLCMMRALRPDRMTYACTNFIEEMLGTKYVENRAMEFGKSFEESGPATPIFFILSPGVDPLKDVEALGKKLGFNGDNNNFHNISLGQGQEVVAEQAMDLSAKEGHWVVLQNVHLVAKWLSRLEKKIEEFSASGHESYRLFISAEPAGTPENHIIPQGILESAIKITNEPPTGMFANLHKAFDNFNQDTLEMCARESEFKSILFALCYFHAVVSERRKFGPQGWNRVYPYNTGDLTISVNVLYNYLEANAKVPWEDLRYLFGEIMYGGHITDDWDRRLCRTYLEVYMHPDMLDGELFLAPSFPVPPNSDYKGYHTYIDEVLPPESPYLYGLHPNAEIEFLTTTSENLFRTVFEMQPRDAGAGGGAGVSREEKVKSILDEITEKLPDEFNMVEIMNKVPPEERTPYVVVAFQECERMNILMSEIRRSLKELDLGLKGELTITSDMEDLSNSLFLDNVPATWAARAYPSLYNLGAWYADLLQRVKELESWTSDFQLPAAVWLGGFFNPQSFLTAIMQQMARKNEWPLDRMALQCDVTKKVREDMAGPPREGAYVHGLFMEGARWDMQTGLIGEARLKELAPAMPVIFIKAIPVDRMDVRMVYECPVYKTKTRGPTFVWTFNLKSKEKQSKWILGGVALLLQV</sequence>
<feature type="coiled-coil region" evidence="14">
    <location>
        <begin position="3266"/>
        <end position="3307"/>
    </location>
</feature>
<dbReference type="InterPro" id="IPR042222">
    <property type="entry name" value="Dynein_2_N"/>
</dbReference>
<evidence type="ECO:0000256" key="11">
    <source>
        <dbReference type="ARBA" id="ARBA00023175"/>
    </source>
</evidence>
<dbReference type="PANTHER" id="PTHR45703:SF8">
    <property type="entry name" value="DYNEINS HEAVY CHAIN"/>
    <property type="match status" value="1"/>
</dbReference>
<dbReference type="Pfam" id="PF12780">
    <property type="entry name" value="AAA_8"/>
    <property type="match status" value="1"/>
</dbReference>
<dbReference type="FunFam" id="3.40.50.300:FF:000219">
    <property type="entry name" value="Dynein axonemal heavy chain 17"/>
    <property type="match status" value="1"/>
</dbReference>
<dbReference type="Pfam" id="PF18198">
    <property type="entry name" value="AAA_lid_11"/>
    <property type="match status" value="1"/>
</dbReference>
<keyword evidence="12" id="KW-0206">Cytoskeleton</keyword>
<evidence type="ECO:0000256" key="8">
    <source>
        <dbReference type="ARBA" id="ARBA00023017"/>
    </source>
</evidence>
<keyword evidence="13" id="KW-0966">Cell projection</keyword>
<proteinExistence type="inferred from homology"/>
<feature type="domain" description="AAA+ ATPase" evidence="15">
    <location>
        <begin position="1843"/>
        <end position="1979"/>
    </location>
</feature>
<comment type="subcellular location">
    <subcellularLocation>
        <location evidence="1">Cytoplasm</location>
        <location evidence="1">Cytoskeleton</location>
        <location evidence="1">Cilium axoneme</location>
    </subcellularLocation>
</comment>
<dbReference type="FunFam" id="3.40.50.300:FF:000945">
    <property type="entry name" value="Dynein axonemal heavy chain 9"/>
    <property type="match status" value="1"/>
</dbReference>
<dbReference type="GO" id="GO:0007018">
    <property type="term" value="P:microtubule-based movement"/>
    <property type="evidence" value="ECO:0007669"/>
    <property type="project" value="InterPro"/>
</dbReference>
<evidence type="ECO:0000256" key="3">
    <source>
        <dbReference type="ARBA" id="ARBA00022490"/>
    </source>
</evidence>
<accession>A0AAE0Z0W8</accession>
<dbReference type="FunFam" id="1.10.8.720:FF:000002">
    <property type="entry name" value="Dynein heavy chain 9, axonemal"/>
    <property type="match status" value="1"/>
</dbReference>
<dbReference type="Pfam" id="PF12774">
    <property type="entry name" value="AAA_6"/>
    <property type="match status" value="1"/>
</dbReference>
<dbReference type="Gene3D" id="3.10.490.20">
    <property type="match status" value="1"/>
</dbReference>
<evidence type="ECO:0000256" key="13">
    <source>
        <dbReference type="ARBA" id="ARBA00023273"/>
    </source>
</evidence>
<dbReference type="InterPro" id="IPR004273">
    <property type="entry name" value="Dynein_heavy_D6_P-loop"/>
</dbReference>
<dbReference type="InterPro" id="IPR013594">
    <property type="entry name" value="Dynein_heavy_tail"/>
</dbReference>
<keyword evidence="10" id="KW-0969">Cilium</keyword>
<dbReference type="GO" id="GO:0097729">
    <property type="term" value="C:9+2 motile cilium"/>
    <property type="evidence" value="ECO:0007669"/>
    <property type="project" value="UniProtKB-ARBA"/>
</dbReference>
<dbReference type="InterPro" id="IPR041466">
    <property type="entry name" value="Dynein_AAA5_ext"/>
</dbReference>
<evidence type="ECO:0000256" key="10">
    <source>
        <dbReference type="ARBA" id="ARBA00023069"/>
    </source>
</evidence>
<dbReference type="InterPro" id="IPR027417">
    <property type="entry name" value="P-loop_NTPase"/>
</dbReference>
<dbReference type="InterPro" id="IPR041658">
    <property type="entry name" value="AAA_lid_11"/>
</dbReference>
<dbReference type="Pfam" id="PF18199">
    <property type="entry name" value="Dynein_C"/>
    <property type="match status" value="1"/>
</dbReference>
<evidence type="ECO:0000313" key="16">
    <source>
        <dbReference type="EMBL" id="KAK3760717.1"/>
    </source>
</evidence>
<dbReference type="FunFam" id="1.20.58.1120:FF:000002">
    <property type="entry name" value="Dynein heavy chain 9, axonemal"/>
    <property type="match status" value="1"/>
</dbReference>
<feature type="coiled-coil region" evidence="14">
    <location>
        <begin position="3035"/>
        <end position="3121"/>
    </location>
</feature>
<keyword evidence="9 14" id="KW-0175">Coiled coil</keyword>
<dbReference type="InterPro" id="IPR026983">
    <property type="entry name" value="DHC"/>
</dbReference>
<dbReference type="FunFam" id="3.20.180.20:FF:000001">
    <property type="entry name" value="Dynein axonemal heavy chain 5"/>
    <property type="match status" value="1"/>
</dbReference>
<evidence type="ECO:0000256" key="6">
    <source>
        <dbReference type="ARBA" id="ARBA00022741"/>
    </source>
</evidence>
<dbReference type="Pfam" id="PF03028">
    <property type="entry name" value="Dynein_heavy"/>
    <property type="match status" value="1"/>
</dbReference>
<dbReference type="Pfam" id="PF12781">
    <property type="entry name" value="AAA_9"/>
    <property type="match status" value="1"/>
</dbReference>
<dbReference type="Gene3D" id="3.40.50.300">
    <property type="entry name" value="P-loop containing nucleotide triphosphate hydrolases"/>
    <property type="match status" value="5"/>
</dbReference>
<dbReference type="InterPro" id="IPR042219">
    <property type="entry name" value="AAA_lid_11_sf"/>
</dbReference>
<dbReference type="InterPro" id="IPR043157">
    <property type="entry name" value="Dynein_AAA1S"/>
</dbReference>
<evidence type="ECO:0000256" key="1">
    <source>
        <dbReference type="ARBA" id="ARBA00004430"/>
    </source>
</evidence>
<dbReference type="Pfam" id="PF12777">
    <property type="entry name" value="MT"/>
    <property type="match status" value="1"/>
</dbReference>
<dbReference type="GO" id="GO:0005874">
    <property type="term" value="C:microtubule"/>
    <property type="evidence" value="ECO:0007669"/>
    <property type="project" value="UniProtKB-KW"/>
</dbReference>
<dbReference type="Gene3D" id="1.10.8.720">
    <property type="entry name" value="Region D6 of dynein motor"/>
    <property type="match status" value="1"/>
</dbReference>
<name>A0AAE0Z0W8_9GAST</name>
<dbReference type="FunFam" id="3.40.50.300:FF:000049">
    <property type="entry name" value="Dynein, axonemal, heavy chain 5"/>
    <property type="match status" value="1"/>
</dbReference>
<dbReference type="FunFam" id="1.20.920.30:FF:000003">
    <property type="entry name" value="Dynein axonemal heavy chain 17"/>
    <property type="match status" value="1"/>
</dbReference>
<dbReference type="FunFam" id="1.20.1270.280:FF:000003">
    <property type="entry name" value="Dynein axonemal heavy chain 17"/>
    <property type="match status" value="1"/>
</dbReference>
<evidence type="ECO:0000259" key="15">
    <source>
        <dbReference type="SMART" id="SM00382"/>
    </source>
</evidence>
<dbReference type="Gene3D" id="1.20.920.30">
    <property type="match status" value="1"/>
</dbReference>
<dbReference type="GO" id="GO:0005930">
    <property type="term" value="C:axoneme"/>
    <property type="evidence" value="ECO:0007669"/>
    <property type="project" value="UniProtKB-SubCell"/>
</dbReference>
<dbReference type="Gene3D" id="1.20.58.1120">
    <property type="match status" value="1"/>
</dbReference>
<dbReference type="FunFam" id="3.10.490.20:FF:000002">
    <property type="entry name" value="Dynein axonemal heavy chain 17"/>
    <property type="match status" value="1"/>
</dbReference>
<dbReference type="InterPro" id="IPR024317">
    <property type="entry name" value="Dynein_heavy_chain_D4_dom"/>
</dbReference>
<evidence type="ECO:0000256" key="5">
    <source>
        <dbReference type="ARBA" id="ARBA00022737"/>
    </source>
</evidence>
<dbReference type="FunFam" id="1.20.920.20:FF:000003">
    <property type="entry name" value="Dynein axonemal heavy chain 17"/>
    <property type="match status" value="1"/>
</dbReference>
<dbReference type="SUPFAM" id="SSF52540">
    <property type="entry name" value="P-loop containing nucleoside triphosphate hydrolases"/>
    <property type="match status" value="4"/>
</dbReference>
<dbReference type="GO" id="GO:0045505">
    <property type="term" value="F:dynein intermediate chain binding"/>
    <property type="evidence" value="ECO:0007669"/>
    <property type="project" value="InterPro"/>
</dbReference>
<keyword evidence="3" id="KW-0963">Cytoplasm</keyword>
<dbReference type="FunFam" id="1.10.8.1220:FF:000001">
    <property type="entry name" value="Dynein axonemal heavy chain 5"/>
    <property type="match status" value="1"/>
</dbReference>
<dbReference type="InterPro" id="IPR035706">
    <property type="entry name" value="AAA_9"/>
</dbReference>
<dbReference type="GO" id="GO:0008569">
    <property type="term" value="F:minus-end-directed microtubule motor activity"/>
    <property type="evidence" value="ECO:0007669"/>
    <property type="project" value="InterPro"/>
</dbReference>
<comment type="similarity">
    <text evidence="2">Belongs to the dynein heavy chain family.</text>
</comment>
<evidence type="ECO:0000256" key="2">
    <source>
        <dbReference type="ARBA" id="ARBA00008887"/>
    </source>
</evidence>
<comment type="caution">
    <text evidence="16">The sequence shown here is derived from an EMBL/GenBank/DDBJ whole genome shotgun (WGS) entry which is preliminary data.</text>
</comment>
<dbReference type="InterPro" id="IPR041228">
    <property type="entry name" value="Dynein_C"/>
</dbReference>
<dbReference type="Gene3D" id="1.10.8.1220">
    <property type="match status" value="1"/>
</dbReference>
<dbReference type="Gene3D" id="1.10.8.710">
    <property type="match status" value="1"/>
</dbReference>